<keyword evidence="3" id="KW-1185">Reference proteome</keyword>
<dbReference type="RefSeq" id="WP_132696311.1">
    <property type="nucleotide sequence ID" value="NZ_SLVM01000026.1"/>
</dbReference>
<dbReference type="Gene3D" id="3.30.565.10">
    <property type="entry name" value="Histidine kinase-like ATPase, C-terminal domain"/>
    <property type="match status" value="1"/>
</dbReference>
<keyword evidence="2" id="KW-0808">Transferase</keyword>
<dbReference type="GO" id="GO:0016740">
    <property type="term" value="F:transferase activity"/>
    <property type="evidence" value="ECO:0007669"/>
    <property type="project" value="UniProtKB-KW"/>
</dbReference>
<dbReference type="Gene3D" id="1.10.287.130">
    <property type="match status" value="1"/>
</dbReference>
<dbReference type="AlphaFoldDB" id="A0A4R1YLN7"/>
<name>A0A4R1YLN7_9RHOB</name>
<reference evidence="2 3" key="1">
    <citation type="submission" date="2019-03" db="EMBL/GenBank/DDBJ databases">
        <title>Genomic Encyclopedia of Type Strains, Phase IV (KMG-IV): sequencing the most valuable type-strain genomes for metagenomic binning, comparative biology and taxonomic classification.</title>
        <authorList>
            <person name="Goeker M."/>
        </authorList>
    </citation>
    <scope>NUCLEOTIDE SEQUENCE [LARGE SCALE GENOMIC DNA]</scope>
    <source>
        <strain evidence="2 3">DSM 21153</strain>
    </source>
</reference>
<proteinExistence type="predicted"/>
<dbReference type="Proteomes" id="UP000295277">
    <property type="component" value="Unassembled WGS sequence"/>
</dbReference>
<dbReference type="Pfam" id="PF10090">
    <property type="entry name" value="HPTransfase"/>
    <property type="match status" value="1"/>
</dbReference>
<evidence type="ECO:0000259" key="1">
    <source>
        <dbReference type="Pfam" id="PF10090"/>
    </source>
</evidence>
<sequence>MADLTALVGSRICHDLISPIGAIGNGMELLAMSPGLLGREEFELIADSVARANGRIRLFRLAFGAAGEGTEVAGAEIADILSDYYGGSRIEIAADPPAALPRTLAKVVLLAVLCAETALRRGGRIAISGSGRDLALTAEGARLLLDPRLWLPIAENRAPEGEIAASEVQFALLPVAARAAGRTLALSRSETRFDLSI</sequence>
<dbReference type="InterPro" id="IPR018762">
    <property type="entry name" value="ChpT_C"/>
</dbReference>
<comment type="caution">
    <text evidence="2">The sequence shown here is derived from an EMBL/GenBank/DDBJ whole genome shotgun (WGS) entry which is preliminary data.</text>
</comment>
<organism evidence="2 3">
    <name type="scientific">Rhodovulum steppense</name>
    <dbReference type="NCBI Taxonomy" id="540251"/>
    <lineage>
        <taxon>Bacteria</taxon>
        <taxon>Pseudomonadati</taxon>
        <taxon>Pseudomonadota</taxon>
        <taxon>Alphaproteobacteria</taxon>
        <taxon>Rhodobacterales</taxon>
        <taxon>Paracoccaceae</taxon>
        <taxon>Rhodovulum</taxon>
    </lineage>
</organism>
<gene>
    <name evidence="2" type="ORF">EV216_12633</name>
</gene>
<accession>A0A4R1YLN7</accession>
<evidence type="ECO:0000313" key="2">
    <source>
        <dbReference type="EMBL" id="TCM78356.1"/>
    </source>
</evidence>
<feature type="domain" description="Histidine phosphotransferase ChpT C-terminal" evidence="1">
    <location>
        <begin position="75"/>
        <end position="191"/>
    </location>
</feature>
<evidence type="ECO:0000313" key="3">
    <source>
        <dbReference type="Proteomes" id="UP000295277"/>
    </source>
</evidence>
<dbReference type="OrthoDB" id="9803702at2"/>
<dbReference type="InterPro" id="IPR036890">
    <property type="entry name" value="HATPase_C_sf"/>
</dbReference>
<dbReference type="EMBL" id="SLVM01000026">
    <property type="protein sequence ID" value="TCM78356.1"/>
    <property type="molecule type" value="Genomic_DNA"/>
</dbReference>
<protein>
    <submittedName>
        <fullName evidence="2">Histidine phosphotransferase ChpT</fullName>
    </submittedName>
</protein>